<feature type="transmembrane region" description="Helical" evidence="1">
    <location>
        <begin position="21"/>
        <end position="40"/>
    </location>
</feature>
<keyword evidence="1" id="KW-1133">Transmembrane helix</keyword>
<evidence type="ECO:0000313" key="2">
    <source>
        <dbReference type="EMBL" id="GAP39908.1"/>
    </source>
</evidence>
<protein>
    <submittedName>
        <fullName evidence="2">GDSL-like lipase</fullName>
    </submittedName>
</protein>
<keyword evidence="3" id="KW-1185">Reference proteome</keyword>
<accession>A0A0K8PB71</accession>
<keyword evidence="1" id="KW-0812">Transmembrane</keyword>
<organism evidence="2">
    <name type="scientific">Flexilinea flocculi</name>
    <dbReference type="NCBI Taxonomy" id="1678840"/>
    <lineage>
        <taxon>Bacteria</taxon>
        <taxon>Bacillati</taxon>
        <taxon>Chloroflexota</taxon>
        <taxon>Anaerolineae</taxon>
        <taxon>Anaerolineales</taxon>
        <taxon>Anaerolineaceae</taxon>
        <taxon>Flexilinea</taxon>
    </lineage>
</organism>
<sequence>MLWKAYLIDLRIMKKPKPHHLYNSLILICICLLLSSFSYYQTAADPKPSDYGRTWQNLPIIPELSDTAKRILADGLRRGNNPNAFSKVGDCDTSTDWYLSNYDLDERYYNLGEYADQFRPVIDFFRGSFGRRSLAAKPGFSAASVLSNYWTDYSICETGEVPITCEYRINNPAFVLISLGTNDGYNPPSFKDNLRAIIDLTIEQGRLPILMTKADNVEKDFSINQDIADLAAEYDIPLWNFWAAIQEIPNHGLVEDGIHLTFYKEDFSDPESFQYAWTYRNLTAMQLLDKVRKIIKDISIN</sequence>
<keyword evidence="1" id="KW-0472">Membrane</keyword>
<evidence type="ECO:0000313" key="3">
    <source>
        <dbReference type="Proteomes" id="UP000053370"/>
    </source>
</evidence>
<dbReference type="InterPro" id="IPR036514">
    <property type="entry name" value="SGNH_hydro_sf"/>
</dbReference>
<dbReference type="Gene3D" id="3.40.50.1110">
    <property type="entry name" value="SGNH hydrolase"/>
    <property type="match status" value="1"/>
</dbReference>
<name>A0A0K8PB71_9CHLR</name>
<evidence type="ECO:0000256" key="1">
    <source>
        <dbReference type="SAM" id="Phobius"/>
    </source>
</evidence>
<dbReference type="STRING" id="1678840.ATC1_12446"/>
<dbReference type="SUPFAM" id="SSF52266">
    <property type="entry name" value="SGNH hydrolase"/>
    <property type="match status" value="1"/>
</dbReference>
<proteinExistence type="predicted"/>
<dbReference type="AlphaFoldDB" id="A0A0K8PB71"/>
<dbReference type="Proteomes" id="UP000053370">
    <property type="component" value="Unassembled WGS sequence"/>
</dbReference>
<reference evidence="2" key="1">
    <citation type="journal article" date="2015" name="Genome Announc.">
        <title>Draft Genome Sequence of Anaerolineae Strain TC1, a Novel Isolate from a Methanogenic Wastewater Treatment System.</title>
        <authorList>
            <person name="Matsuura N."/>
            <person name="Tourlousse D.M."/>
            <person name="Sun L."/>
            <person name="Toyonaga M."/>
            <person name="Kuroda K."/>
            <person name="Ohashi A."/>
            <person name="Cruz R."/>
            <person name="Yamaguchi T."/>
            <person name="Sekiguchi Y."/>
        </authorList>
    </citation>
    <scope>NUCLEOTIDE SEQUENCE [LARGE SCALE GENOMIC DNA]</scope>
    <source>
        <strain evidence="2">TC1</strain>
    </source>
</reference>
<gene>
    <name evidence="2" type="ORF">ATC1_12446</name>
</gene>
<dbReference type="EMBL" id="DF968180">
    <property type="protein sequence ID" value="GAP39908.1"/>
    <property type="molecule type" value="Genomic_DNA"/>
</dbReference>